<evidence type="ECO:0000313" key="4">
    <source>
        <dbReference type="Proteomes" id="UP000016922"/>
    </source>
</evidence>
<dbReference type="PROSITE" id="PS50815">
    <property type="entry name" value="HORMA"/>
    <property type="match status" value="1"/>
</dbReference>
<dbReference type="Pfam" id="PF02301">
    <property type="entry name" value="HORMA"/>
    <property type="match status" value="1"/>
</dbReference>
<sequence length="238" mass="26008">MASTSAPPPPPILNTSLALHRTLADFLTVAIHTILYTRELYPASTFLTARAYNFPVHQNRHPAVCAWINSSIASLTPLLASNSVSRVVIVIYSSSLEVLERYLFDISRFPVVDEKEKYTEFEGANRGMSNIVDVEEQLRATIGKLEHTGRKLGKLPDNCTYTMAVELRDEADPPIGHPQPWIPTEPGLQTGDGGGSATIGKDLGGVKSTPVRLVEAGDFILETWVEEGIAKYEDSSVS</sequence>
<accession>S3DSH7</accession>
<organism evidence="3 4">
    <name type="scientific">Glarea lozoyensis (strain ATCC 20868 / MF5171)</name>
    <dbReference type="NCBI Taxonomy" id="1116229"/>
    <lineage>
        <taxon>Eukaryota</taxon>
        <taxon>Fungi</taxon>
        <taxon>Dikarya</taxon>
        <taxon>Ascomycota</taxon>
        <taxon>Pezizomycotina</taxon>
        <taxon>Leotiomycetes</taxon>
        <taxon>Helotiales</taxon>
        <taxon>Helotiaceae</taxon>
        <taxon>Glarea</taxon>
    </lineage>
</organism>
<evidence type="ECO:0000313" key="3">
    <source>
        <dbReference type="EMBL" id="EPE34916.1"/>
    </source>
</evidence>
<dbReference type="OrthoDB" id="21254at2759"/>
<dbReference type="Proteomes" id="UP000016922">
    <property type="component" value="Unassembled WGS sequence"/>
</dbReference>
<reference evidence="3 4" key="1">
    <citation type="journal article" date="2013" name="BMC Genomics">
        <title>Genomics-driven discovery of the pneumocandin biosynthetic gene cluster in the fungus Glarea lozoyensis.</title>
        <authorList>
            <person name="Chen L."/>
            <person name="Yue Q."/>
            <person name="Zhang X."/>
            <person name="Xiang M."/>
            <person name="Wang C."/>
            <person name="Li S."/>
            <person name="Che Y."/>
            <person name="Ortiz-Lopez F.J."/>
            <person name="Bills G.F."/>
            <person name="Liu X."/>
            <person name="An Z."/>
        </authorList>
    </citation>
    <scope>NUCLEOTIDE SEQUENCE [LARGE SCALE GENOMIC DNA]</scope>
    <source>
        <strain evidence="4">ATCC 20868 / MF5171</strain>
    </source>
</reference>
<dbReference type="SUPFAM" id="SSF56019">
    <property type="entry name" value="The spindle assembly checkpoint protein mad2"/>
    <property type="match status" value="1"/>
</dbReference>
<name>S3DSH7_GLAL2</name>
<dbReference type="EMBL" id="KE145355">
    <property type="protein sequence ID" value="EPE34916.1"/>
    <property type="molecule type" value="Genomic_DNA"/>
</dbReference>
<dbReference type="InterPro" id="IPR045091">
    <property type="entry name" value="Mad2-like"/>
</dbReference>
<comment type="similarity">
    <text evidence="1">Belongs to the MAD2 family.</text>
</comment>
<dbReference type="InterPro" id="IPR036570">
    <property type="entry name" value="HORMA_dom_sf"/>
</dbReference>
<dbReference type="RefSeq" id="XP_008077903.1">
    <property type="nucleotide sequence ID" value="XM_008079712.1"/>
</dbReference>
<dbReference type="STRING" id="1116229.S3DSH7"/>
<evidence type="ECO:0000259" key="2">
    <source>
        <dbReference type="PROSITE" id="PS50815"/>
    </source>
</evidence>
<feature type="domain" description="HORMA" evidence="2">
    <location>
        <begin position="17"/>
        <end position="225"/>
    </location>
</feature>
<dbReference type="eggNOG" id="KOG3186">
    <property type="taxonomic scope" value="Eukaryota"/>
</dbReference>
<protein>
    <submittedName>
        <fullName evidence="3">The spindle assembly checkpoint protein mad2</fullName>
    </submittedName>
</protein>
<keyword evidence="4" id="KW-1185">Reference proteome</keyword>
<dbReference type="AlphaFoldDB" id="S3DSH7"/>
<dbReference type="PANTHER" id="PTHR11842:SF10">
    <property type="entry name" value="MITOTIC SPINDLE ASSEMBLY CHECKPOINT PROTEIN MAD2B"/>
    <property type="match status" value="1"/>
</dbReference>
<dbReference type="GO" id="GO:0016035">
    <property type="term" value="C:zeta DNA polymerase complex"/>
    <property type="evidence" value="ECO:0007669"/>
    <property type="project" value="TreeGrafter"/>
</dbReference>
<dbReference type="GeneID" id="19469657"/>
<dbReference type="HOGENOM" id="CLU_050394_1_1_1"/>
<evidence type="ECO:0000256" key="1">
    <source>
        <dbReference type="ARBA" id="ARBA00010348"/>
    </source>
</evidence>
<dbReference type="OMA" id="KEEQTWI"/>
<gene>
    <name evidence="3" type="ORF">GLAREA_10611</name>
</gene>
<dbReference type="Gene3D" id="3.30.900.10">
    <property type="entry name" value="HORMA domain"/>
    <property type="match status" value="1"/>
</dbReference>
<dbReference type="KEGG" id="glz:GLAREA_10611"/>
<dbReference type="PANTHER" id="PTHR11842">
    <property type="entry name" value="MITOTIC SPINDLE ASSEMBLY CHECKPOINT PROTEIN MAD2"/>
    <property type="match status" value="1"/>
</dbReference>
<proteinExistence type="inferred from homology"/>
<dbReference type="InterPro" id="IPR003511">
    <property type="entry name" value="HORMA_dom"/>
</dbReference>